<gene>
    <name evidence="1" type="ORF">DI551_00015</name>
</gene>
<reference evidence="1 2" key="1">
    <citation type="submission" date="2017-08" db="EMBL/GenBank/DDBJ databases">
        <title>Infants hospitalized years apart are colonized by the same room-sourced microbial strains.</title>
        <authorList>
            <person name="Brooks B."/>
            <person name="Olm M.R."/>
            <person name="Firek B.A."/>
            <person name="Baker R."/>
            <person name="Thomas B.C."/>
            <person name="Morowitz M.J."/>
            <person name="Banfield J.F."/>
        </authorList>
    </citation>
    <scope>NUCLEOTIDE SEQUENCE [LARGE SCALE GENOMIC DNA]</scope>
    <source>
        <strain evidence="1">S2_005_002_R2_29</strain>
    </source>
</reference>
<name>A0A2W5Q2T6_9BACT</name>
<evidence type="ECO:0008006" key="3">
    <source>
        <dbReference type="Google" id="ProtNLM"/>
    </source>
</evidence>
<dbReference type="InterPro" id="IPR052765">
    <property type="entry name" value="PGM-Related"/>
</dbReference>
<evidence type="ECO:0000313" key="1">
    <source>
        <dbReference type="EMBL" id="PZQ49073.1"/>
    </source>
</evidence>
<accession>A0A2W5Q2T6</accession>
<protein>
    <recommendedName>
        <fullName evidence="3">Histidine phosphatase family protein</fullName>
    </recommendedName>
</protein>
<evidence type="ECO:0000313" key="2">
    <source>
        <dbReference type="Proteomes" id="UP000249417"/>
    </source>
</evidence>
<dbReference type="EMBL" id="QFQB01000001">
    <property type="protein sequence ID" value="PZQ49073.1"/>
    <property type="molecule type" value="Genomic_DNA"/>
</dbReference>
<comment type="caution">
    <text evidence="1">The sequence shown here is derived from an EMBL/GenBank/DDBJ whole genome shotgun (WGS) entry which is preliminary data.</text>
</comment>
<dbReference type="Gene3D" id="3.40.50.1240">
    <property type="entry name" value="Phosphoglycerate mutase-like"/>
    <property type="match status" value="1"/>
</dbReference>
<dbReference type="Proteomes" id="UP000249417">
    <property type="component" value="Unassembled WGS sequence"/>
</dbReference>
<dbReference type="InterPro" id="IPR029033">
    <property type="entry name" value="His_PPase_superfam"/>
</dbReference>
<sequence length="268" mass="30070">MDTLIDIFDKAVQDLRGLKDDDFVMFVLRHAESLGQKEQDAYRTMGDGNIPITDLGVQQGRAAGTILSILGERADLKNIQLISSQGHRSTRTTFEIFYMMVQQHKDLYVNFDHRLDKQKFGDFDGLFTSAERAVACPDTFPAFQEAKERRGIFYARPPNGESICDVQNRMIPFFEERKKHGGATIVVTHGTNALCLEDIPLHRGVQWIVDRLDTRPNCAIRMITGNERDGYSARTICTDPIALLAEIEKKNGFTPLSNGYSSAAPPSP</sequence>
<dbReference type="PANTHER" id="PTHR46192">
    <property type="entry name" value="BROAD-RANGE ACID PHOSPHATASE DET1"/>
    <property type="match status" value="1"/>
</dbReference>
<proteinExistence type="predicted"/>
<dbReference type="AlphaFoldDB" id="A0A2W5Q2T6"/>
<dbReference type="InterPro" id="IPR013078">
    <property type="entry name" value="His_Pase_superF_clade-1"/>
</dbReference>
<dbReference type="SUPFAM" id="SSF53254">
    <property type="entry name" value="Phosphoglycerate mutase-like"/>
    <property type="match status" value="1"/>
</dbReference>
<dbReference type="Pfam" id="PF00300">
    <property type="entry name" value="His_Phos_1"/>
    <property type="match status" value="1"/>
</dbReference>
<organism evidence="1 2">
    <name type="scientific">Micavibrio aeruginosavorus</name>
    <dbReference type="NCBI Taxonomy" id="349221"/>
    <lineage>
        <taxon>Bacteria</taxon>
        <taxon>Pseudomonadati</taxon>
        <taxon>Bdellovibrionota</taxon>
        <taxon>Bdellovibrionia</taxon>
        <taxon>Bdellovibrionales</taxon>
        <taxon>Pseudobdellovibrionaceae</taxon>
        <taxon>Micavibrio</taxon>
    </lineage>
</organism>